<keyword evidence="2" id="KW-1185">Reference proteome</keyword>
<comment type="caution">
    <text evidence="1">The sequence shown here is derived from an EMBL/GenBank/DDBJ whole genome shotgun (WGS) entry which is preliminary data.</text>
</comment>
<feature type="non-terminal residue" evidence="1">
    <location>
        <position position="1"/>
    </location>
</feature>
<reference evidence="1 2" key="1">
    <citation type="submission" date="2024-05" db="EMBL/GenBank/DDBJ databases">
        <title>Genome sequencing and assembly of Indian major carp, Cirrhinus mrigala (Hamilton, 1822).</title>
        <authorList>
            <person name="Mohindra V."/>
            <person name="Chowdhury L.M."/>
            <person name="Lal K."/>
            <person name="Jena J.K."/>
        </authorList>
    </citation>
    <scope>NUCLEOTIDE SEQUENCE [LARGE SCALE GENOMIC DNA]</scope>
    <source>
        <strain evidence="1">CM1030</strain>
        <tissue evidence="1">Blood</tissue>
    </source>
</reference>
<feature type="non-terminal residue" evidence="1">
    <location>
        <position position="119"/>
    </location>
</feature>
<dbReference type="PANTHER" id="PTHR13793">
    <property type="entry name" value="PHD FINGER PROTEINS"/>
    <property type="match status" value="1"/>
</dbReference>
<dbReference type="AlphaFoldDB" id="A0ABD0QYG9"/>
<evidence type="ECO:0000313" key="2">
    <source>
        <dbReference type="Proteomes" id="UP001529510"/>
    </source>
</evidence>
<dbReference type="Gene3D" id="3.30.40.10">
    <property type="entry name" value="Zinc/RING finger domain, C3HC4 (zinc finger)"/>
    <property type="match status" value="1"/>
</dbReference>
<proteinExistence type="predicted"/>
<evidence type="ECO:0000313" key="1">
    <source>
        <dbReference type="EMBL" id="KAL0191279.1"/>
    </source>
</evidence>
<dbReference type="EMBL" id="JAMKFB020000006">
    <property type="protein sequence ID" value="KAL0191279.1"/>
    <property type="molecule type" value="Genomic_DNA"/>
</dbReference>
<gene>
    <name evidence="1" type="ORF">M9458_013977</name>
</gene>
<organism evidence="1 2">
    <name type="scientific">Cirrhinus mrigala</name>
    <name type="common">Mrigala</name>
    <dbReference type="NCBI Taxonomy" id="683832"/>
    <lineage>
        <taxon>Eukaryota</taxon>
        <taxon>Metazoa</taxon>
        <taxon>Chordata</taxon>
        <taxon>Craniata</taxon>
        <taxon>Vertebrata</taxon>
        <taxon>Euteleostomi</taxon>
        <taxon>Actinopterygii</taxon>
        <taxon>Neopterygii</taxon>
        <taxon>Teleostei</taxon>
        <taxon>Ostariophysi</taxon>
        <taxon>Cypriniformes</taxon>
        <taxon>Cyprinidae</taxon>
        <taxon>Labeoninae</taxon>
        <taxon>Labeonini</taxon>
        <taxon>Cirrhinus</taxon>
    </lineage>
</organism>
<dbReference type="InterPro" id="IPR050701">
    <property type="entry name" value="Histone_Mod_Regulator"/>
</dbReference>
<protein>
    <submittedName>
        <fullName evidence="1">Uncharacterized protein</fullName>
    </submittedName>
</protein>
<dbReference type="PANTHER" id="PTHR13793:SF27">
    <property type="entry name" value="PROTEIN JADE-3"/>
    <property type="match status" value="1"/>
</dbReference>
<dbReference type="InterPro" id="IPR011011">
    <property type="entry name" value="Znf_FYVE_PHD"/>
</dbReference>
<accession>A0ABD0QYG9</accession>
<sequence length="119" mass="13757">KYIQCWSQDSTETGYVNIKELAEAMCRYDLDDMDLYWLQQLNAELGMMGDGPVDELTMERVMEALERQCHENMNHAIETEEGLGIEYDEDVICDVCRSPDSEEGNDMVFCDKCNICVHQ</sequence>
<dbReference type="Proteomes" id="UP001529510">
    <property type="component" value="Unassembled WGS sequence"/>
</dbReference>
<dbReference type="InterPro" id="IPR013083">
    <property type="entry name" value="Znf_RING/FYVE/PHD"/>
</dbReference>
<name>A0ABD0QYG9_CIRMR</name>
<dbReference type="SUPFAM" id="SSF57903">
    <property type="entry name" value="FYVE/PHD zinc finger"/>
    <property type="match status" value="1"/>
</dbReference>